<dbReference type="Gene3D" id="3.40.50.720">
    <property type="entry name" value="NAD(P)-binding Rossmann-like Domain"/>
    <property type="match status" value="1"/>
</dbReference>
<dbReference type="EMBL" id="JAMRXG010000024">
    <property type="protein sequence ID" value="MCM6778607.1"/>
    <property type="molecule type" value="Genomic_DNA"/>
</dbReference>
<keyword evidence="8" id="KW-1185">Reference proteome</keyword>
<dbReference type="PANTHER" id="PTHR43189">
    <property type="entry name" value="ZINC-TYPE ALCOHOL DEHYDROGENASE-LIKE PROTEIN C1198.01-RELATED"/>
    <property type="match status" value="1"/>
</dbReference>
<evidence type="ECO:0000256" key="2">
    <source>
        <dbReference type="ARBA" id="ARBA00022723"/>
    </source>
</evidence>
<evidence type="ECO:0000256" key="3">
    <source>
        <dbReference type="ARBA" id="ARBA00022833"/>
    </source>
</evidence>
<dbReference type="CDD" id="cd08230">
    <property type="entry name" value="glucose_DH"/>
    <property type="match status" value="1"/>
</dbReference>
<dbReference type="GO" id="GO:0046872">
    <property type="term" value="F:metal ion binding"/>
    <property type="evidence" value="ECO:0007669"/>
    <property type="project" value="UniProtKB-KW"/>
</dbReference>
<evidence type="ECO:0000259" key="6">
    <source>
        <dbReference type="Pfam" id="PF16912"/>
    </source>
</evidence>
<evidence type="ECO:0000313" key="7">
    <source>
        <dbReference type="EMBL" id="MCM6778607.1"/>
    </source>
</evidence>
<comment type="caution">
    <text evidence="7">The sequence shown here is derived from an EMBL/GenBank/DDBJ whole genome shotgun (WGS) entry which is preliminary data.</text>
</comment>
<feature type="domain" description="Alcohol dehydrogenase-like N-terminal" evidence="5">
    <location>
        <begin position="26"/>
        <end position="141"/>
    </location>
</feature>
<dbReference type="RefSeq" id="WP_251918115.1">
    <property type="nucleotide sequence ID" value="NZ_JAMRXG010000024.1"/>
</dbReference>
<proteinExistence type="predicted"/>
<dbReference type="InterPro" id="IPR031640">
    <property type="entry name" value="Glu_dehyd_C"/>
</dbReference>
<accession>A0A9X2ED62</accession>
<reference evidence="7" key="1">
    <citation type="submission" date="2022-06" db="EMBL/GenBank/DDBJ databases">
        <title>Novel species in genus nocardia.</title>
        <authorList>
            <person name="Li F."/>
        </authorList>
    </citation>
    <scope>NUCLEOTIDE SEQUENCE</scope>
    <source>
        <strain evidence="7">CDC141</strain>
    </source>
</reference>
<evidence type="ECO:0000256" key="1">
    <source>
        <dbReference type="ARBA" id="ARBA00001947"/>
    </source>
</evidence>
<comment type="cofactor">
    <cofactor evidence="1">
        <name>Zn(2+)</name>
        <dbReference type="ChEBI" id="CHEBI:29105"/>
    </cofactor>
</comment>
<dbReference type="GO" id="GO:0016491">
    <property type="term" value="F:oxidoreductase activity"/>
    <property type="evidence" value="ECO:0007669"/>
    <property type="project" value="UniProtKB-KW"/>
</dbReference>
<evidence type="ECO:0000256" key="4">
    <source>
        <dbReference type="ARBA" id="ARBA00023002"/>
    </source>
</evidence>
<keyword evidence="4" id="KW-0560">Oxidoreductase</keyword>
<gene>
    <name evidence="7" type="ORF">NDR86_34500</name>
</gene>
<dbReference type="Proteomes" id="UP001139157">
    <property type="component" value="Unassembled WGS sequence"/>
</dbReference>
<evidence type="ECO:0000259" key="5">
    <source>
        <dbReference type="Pfam" id="PF08240"/>
    </source>
</evidence>
<dbReference type="Pfam" id="PF16912">
    <property type="entry name" value="Glu_dehyd_C"/>
    <property type="match status" value="1"/>
</dbReference>
<dbReference type="InterPro" id="IPR036291">
    <property type="entry name" value="NAD(P)-bd_dom_sf"/>
</dbReference>
<dbReference type="InterPro" id="IPR013154">
    <property type="entry name" value="ADH-like_N"/>
</dbReference>
<dbReference type="PANTHER" id="PTHR43189:SF2">
    <property type="entry name" value="GLUCOSE 1-DEHYDROGENASE"/>
    <property type="match status" value="1"/>
</dbReference>
<sequence length="353" mass="37488">MRALTVVPGEADSLAVREVDDPRPDSDELLVRGLALGICGTDREIAGGEYGSAPPGREYLVLGHESLGRVERAPEGSGFAVGDLVVGMVRRPDPVPCEACAHGRFDMCRNGRYTERGIKDLDGYGSEMWCVPVDYAVLLPKELERTGVLTEPASVVAKAWAQVDAIGSRSYFVPRRALVTGAGPIGLLAALIAAQRGLDVHVLDIVAAGRKPDLVRALGATYHHTDPGDLCRDLDPDVVIEATGVGHVVFDVIAGTSPNGIVCLTGVSPRGRTLTIDANTLNRTLVLDNEVVVGSVNAAPAHYTQAVTTLSTADPTWLESLITRRIPLDDLPKSFPPTHDDVKAVIALDDTQL</sequence>
<protein>
    <submittedName>
        <fullName evidence="7">Glucose 1-dehydrogenase</fullName>
    </submittedName>
</protein>
<keyword evidence="2" id="KW-0479">Metal-binding</keyword>
<keyword evidence="3" id="KW-0862">Zinc</keyword>
<dbReference type="SUPFAM" id="SSF51735">
    <property type="entry name" value="NAD(P)-binding Rossmann-fold domains"/>
    <property type="match status" value="1"/>
</dbReference>
<dbReference type="AlphaFoldDB" id="A0A9X2ED62"/>
<name>A0A9X2ED62_9NOCA</name>
<dbReference type="Gene3D" id="3.90.180.10">
    <property type="entry name" value="Medium-chain alcohol dehydrogenases, catalytic domain"/>
    <property type="match status" value="1"/>
</dbReference>
<organism evidence="7 8">
    <name type="scientific">Nocardia pulmonis</name>
    <dbReference type="NCBI Taxonomy" id="2951408"/>
    <lineage>
        <taxon>Bacteria</taxon>
        <taxon>Bacillati</taxon>
        <taxon>Actinomycetota</taxon>
        <taxon>Actinomycetes</taxon>
        <taxon>Mycobacteriales</taxon>
        <taxon>Nocardiaceae</taxon>
        <taxon>Nocardia</taxon>
    </lineage>
</organism>
<feature type="domain" description="Glucose dehydrogenase C-terminal" evidence="6">
    <location>
        <begin position="146"/>
        <end position="348"/>
    </location>
</feature>
<evidence type="ECO:0000313" key="8">
    <source>
        <dbReference type="Proteomes" id="UP001139157"/>
    </source>
</evidence>
<dbReference type="Pfam" id="PF08240">
    <property type="entry name" value="ADH_N"/>
    <property type="match status" value="1"/>
</dbReference>
<dbReference type="SUPFAM" id="SSF50129">
    <property type="entry name" value="GroES-like"/>
    <property type="match status" value="1"/>
</dbReference>
<dbReference type="InterPro" id="IPR011032">
    <property type="entry name" value="GroES-like_sf"/>
</dbReference>